<keyword evidence="7 9" id="KW-0687">Ribonucleoprotein</keyword>
<proteinExistence type="inferred from homology"/>
<feature type="region of interest" description="Disordered" evidence="10">
    <location>
        <begin position="254"/>
        <end position="273"/>
    </location>
</feature>
<dbReference type="PANTHER" id="PTHR21738:SF0">
    <property type="entry name" value="RIBOSOMAL RNA PROCESSING PROTEIN 36 HOMOLOG"/>
    <property type="match status" value="1"/>
</dbReference>
<comment type="subunit">
    <text evidence="9">Associates with 90S and pre-40S pre-ribosomal particles.</text>
</comment>
<comment type="function">
    <text evidence="8 9">Component of the 90S pre-ribosome involved in the maturation of rRNAs. Required for early cleavages of the pre-RNAs in the 40S ribosomal subunit maturation pathway.</text>
</comment>
<evidence type="ECO:0000256" key="10">
    <source>
        <dbReference type="SAM" id="MobiDB-lite"/>
    </source>
</evidence>
<comment type="subcellular location">
    <subcellularLocation>
        <location evidence="1 9">Nucleus</location>
        <location evidence="1 9">Nucleolus</location>
    </subcellularLocation>
</comment>
<evidence type="ECO:0000256" key="9">
    <source>
        <dbReference type="RuleBase" id="RU368027"/>
    </source>
</evidence>
<dbReference type="PANTHER" id="PTHR21738">
    <property type="entry name" value="RIBOSOMAL RNA PROCESSING PROTEIN 36 HOMOLOG"/>
    <property type="match status" value="1"/>
</dbReference>
<dbReference type="Pfam" id="PF06102">
    <property type="entry name" value="RRP36"/>
    <property type="match status" value="1"/>
</dbReference>
<dbReference type="GO" id="GO:0005730">
    <property type="term" value="C:nucleolus"/>
    <property type="evidence" value="ECO:0007669"/>
    <property type="project" value="UniProtKB-SubCell"/>
</dbReference>
<evidence type="ECO:0000256" key="1">
    <source>
        <dbReference type="ARBA" id="ARBA00004604"/>
    </source>
</evidence>
<keyword evidence="4 9" id="KW-0698">rRNA processing</keyword>
<evidence type="ECO:0000313" key="11">
    <source>
        <dbReference type="EMBL" id="ANZ74282.1"/>
    </source>
</evidence>
<feature type="region of interest" description="Disordered" evidence="10">
    <location>
        <begin position="27"/>
        <end position="135"/>
    </location>
</feature>
<evidence type="ECO:0000313" key="12">
    <source>
        <dbReference type="Proteomes" id="UP000094565"/>
    </source>
</evidence>
<keyword evidence="5" id="KW-0175">Coiled coil</keyword>
<sequence length="290" mass="34149">MKAQKFSKASLLDEEDEYSTQLDRILARRKKSQQEDSGDLDTISFGSLSKAQARLQTQERESKKKVKKVKKPKILKESEDSFHPPSDISDDGEFFEEQTPQDRQNRTSDRHSKEEFKSKSKHAPSESSAKKRVSKVREIPGLLNGSGSSSLYQDVRFDTAFGKADLQKARENYKFLDEYREKEISELNKILQDDMTEQLLSEKEINTIKYKIQSLKSRVDTLKNRDLENEIVRDYKRNHKNFFLKNSDKRKLVQKAKFDSMKPSQREKVIERKRKRQLGREFKQLEFNQK</sequence>
<dbReference type="GO" id="GO:0000462">
    <property type="term" value="P:maturation of SSU-rRNA from tricistronic rRNA transcript (SSU-rRNA, 5.8S rRNA, LSU-rRNA)"/>
    <property type="evidence" value="ECO:0007669"/>
    <property type="project" value="TreeGrafter"/>
</dbReference>
<dbReference type="EMBL" id="CP014584">
    <property type="protein sequence ID" value="ANZ74282.1"/>
    <property type="molecule type" value="Genomic_DNA"/>
</dbReference>
<evidence type="ECO:0000256" key="8">
    <source>
        <dbReference type="ARBA" id="ARBA00025053"/>
    </source>
</evidence>
<dbReference type="Proteomes" id="UP000094565">
    <property type="component" value="Chromosome 1"/>
</dbReference>
<reference evidence="11 12" key="1">
    <citation type="submission" date="2016-02" db="EMBL/GenBank/DDBJ databases">
        <title>Comparative genomic and transcriptomic foundation for Pichia pastoris.</title>
        <authorList>
            <person name="Love K.R."/>
            <person name="Shah K.A."/>
            <person name="Whittaker C.A."/>
            <person name="Wu J."/>
            <person name="Bartlett M.C."/>
            <person name="Ma D."/>
            <person name="Leeson R.L."/>
            <person name="Priest M."/>
            <person name="Young S.K."/>
            <person name="Love J.C."/>
        </authorList>
    </citation>
    <scope>NUCLEOTIDE SEQUENCE [LARGE SCALE GENOMIC DNA]</scope>
    <source>
        <strain evidence="11 12">ATCC 28485</strain>
    </source>
</reference>
<feature type="compositionally biased region" description="Basic and acidic residues" evidence="10">
    <location>
        <begin position="254"/>
        <end position="270"/>
    </location>
</feature>
<feature type="compositionally biased region" description="Basic residues" evidence="10">
    <location>
        <begin position="63"/>
        <end position="73"/>
    </location>
</feature>
<dbReference type="OrthoDB" id="448446at2759"/>
<evidence type="ECO:0000256" key="6">
    <source>
        <dbReference type="ARBA" id="ARBA00023242"/>
    </source>
</evidence>
<keyword evidence="12" id="KW-1185">Reference proteome</keyword>
<evidence type="ECO:0000256" key="7">
    <source>
        <dbReference type="ARBA" id="ARBA00023274"/>
    </source>
</evidence>
<evidence type="ECO:0000256" key="2">
    <source>
        <dbReference type="ARBA" id="ARBA00009418"/>
    </source>
</evidence>
<evidence type="ECO:0000256" key="5">
    <source>
        <dbReference type="ARBA" id="ARBA00023054"/>
    </source>
</evidence>
<dbReference type="InterPro" id="IPR009292">
    <property type="entry name" value="RRP36"/>
</dbReference>
<organism evidence="11 12">
    <name type="scientific">Komagataella pastoris</name>
    <name type="common">Yeast</name>
    <name type="synonym">Pichia pastoris</name>
    <dbReference type="NCBI Taxonomy" id="4922"/>
    <lineage>
        <taxon>Eukaryota</taxon>
        <taxon>Fungi</taxon>
        <taxon>Dikarya</taxon>
        <taxon>Ascomycota</taxon>
        <taxon>Saccharomycotina</taxon>
        <taxon>Pichiomycetes</taxon>
        <taxon>Pichiales</taxon>
        <taxon>Pichiaceae</taxon>
        <taxon>Komagataella</taxon>
    </lineage>
</organism>
<dbReference type="AlphaFoldDB" id="A0A1B2J8I2"/>
<dbReference type="GO" id="GO:0030686">
    <property type="term" value="C:90S preribosome"/>
    <property type="evidence" value="ECO:0007669"/>
    <property type="project" value="TreeGrafter"/>
</dbReference>
<feature type="compositionally biased region" description="Basic and acidic residues" evidence="10">
    <location>
        <begin position="103"/>
        <end position="118"/>
    </location>
</feature>
<keyword evidence="3 9" id="KW-0690">Ribosome biogenesis</keyword>
<feature type="compositionally biased region" description="Polar residues" evidence="10">
    <location>
        <begin position="44"/>
        <end position="56"/>
    </location>
</feature>
<accession>A0A1B2J8I2</accession>
<keyword evidence="6 9" id="KW-0539">Nucleus</keyword>
<evidence type="ECO:0000256" key="4">
    <source>
        <dbReference type="ARBA" id="ARBA00022552"/>
    </source>
</evidence>
<gene>
    <name evidence="11" type="primary">RRP36</name>
    <name evidence="11" type="ORF">ATY40_BA7501737</name>
</gene>
<evidence type="ECO:0000256" key="3">
    <source>
        <dbReference type="ARBA" id="ARBA00022517"/>
    </source>
</evidence>
<protein>
    <recommendedName>
        <fullName evidence="9">rRNA biogenesis protein RRP36</fullName>
    </recommendedName>
</protein>
<name>A0A1B2J8I2_PICPA</name>
<comment type="similarity">
    <text evidence="2 9">Belongs to the RRP36 family.</text>
</comment>